<sequence>MSPIRILIVDDDRCGRMGLLRSLEVTYEQVESACDVAEALRLLNAHAFDLVITDIHMLGPSDGFELLDYVHEQFPATVTMAVTADDRAEVRRKILESGAISVVTKPLDLRSLRLQVRHAVQFVELKREHQRMQGLRESRHDANALLDTSPSMRAVRDRLETLSRFQTGVLLETARGSESTVFAKYLHQQSGAAGEFITFDFTNELEGCSWKAIENECGQQAANRSLALLKATCRGARHSNTTMFFANVTSLPVDALRRWLSELADFKKQFAHSEPTGLGHHVVFSGEIGFAEFAQRDKLTSEALDDMGTVRLRIPSLNEIPTEIPLLVDHYLKECCNRFERPRKHFSKSALQKLIATDWEDDLRQLKALMERIVVTVQSDEVSEEETSRSLQLSKLQPGNPKQTLQEVAESAEKIAIREALSASSYHREHTAKALGISVRTLHYKMNRYDLH</sequence>
<dbReference type="Gene3D" id="3.40.50.2300">
    <property type="match status" value="1"/>
</dbReference>
<dbReference type="RefSeq" id="WP_230274175.1">
    <property type="nucleotide sequence ID" value="NZ_JAJKFW010000023.1"/>
</dbReference>
<dbReference type="PROSITE" id="PS50110">
    <property type="entry name" value="RESPONSE_REGULATORY"/>
    <property type="match status" value="1"/>
</dbReference>
<protein>
    <submittedName>
        <fullName evidence="8">Response regulator</fullName>
    </submittedName>
</protein>
<evidence type="ECO:0000256" key="2">
    <source>
        <dbReference type="ARBA" id="ARBA00022840"/>
    </source>
</evidence>
<keyword evidence="3" id="KW-0805">Transcription regulation</keyword>
<dbReference type="Proteomes" id="UP001430306">
    <property type="component" value="Unassembled WGS sequence"/>
</dbReference>
<dbReference type="Pfam" id="PF00072">
    <property type="entry name" value="Response_reg"/>
    <property type="match status" value="1"/>
</dbReference>
<dbReference type="SUPFAM" id="SSF46689">
    <property type="entry name" value="Homeodomain-like"/>
    <property type="match status" value="1"/>
</dbReference>
<dbReference type="Pfam" id="PF25601">
    <property type="entry name" value="AAA_lid_14"/>
    <property type="match status" value="1"/>
</dbReference>
<keyword evidence="1" id="KW-0547">Nucleotide-binding</keyword>
<keyword evidence="5" id="KW-0597">Phosphoprotein</keyword>
<gene>
    <name evidence="8" type="ORF">LOC71_13175</name>
</gene>
<dbReference type="InterPro" id="IPR027417">
    <property type="entry name" value="P-loop_NTPase"/>
</dbReference>
<dbReference type="InterPro" id="IPR002078">
    <property type="entry name" value="Sigma_54_int"/>
</dbReference>
<feature type="domain" description="Sigma-54 factor interaction" evidence="6">
    <location>
        <begin position="145"/>
        <end position="375"/>
    </location>
</feature>
<dbReference type="PROSITE" id="PS50045">
    <property type="entry name" value="SIGMA54_INTERACT_4"/>
    <property type="match status" value="1"/>
</dbReference>
<dbReference type="InterPro" id="IPR058031">
    <property type="entry name" value="AAA_lid_NorR"/>
</dbReference>
<keyword evidence="9" id="KW-1185">Reference proteome</keyword>
<dbReference type="Pfam" id="PF02954">
    <property type="entry name" value="HTH_8"/>
    <property type="match status" value="1"/>
</dbReference>
<dbReference type="PANTHER" id="PTHR32071">
    <property type="entry name" value="TRANSCRIPTIONAL REGULATORY PROTEIN"/>
    <property type="match status" value="1"/>
</dbReference>
<name>A0ABS8NI55_9BACT</name>
<evidence type="ECO:0000259" key="7">
    <source>
        <dbReference type="PROSITE" id="PS50110"/>
    </source>
</evidence>
<evidence type="ECO:0000256" key="4">
    <source>
        <dbReference type="ARBA" id="ARBA00023163"/>
    </source>
</evidence>
<evidence type="ECO:0000256" key="3">
    <source>
        <dbReference type="ARBA" id="ARBA00023015"/>
    </source>
</evidence>
<dbReference type="PRINTS" id="PR01590">
    <property type="entry name" value="HTHFIS"/>
</dbReference>
<evidence type="ECO:0000259" key="6">
    <source>
        <dbReference type="PROSITE" id="PS50045"/>
    </source>
</evidence>
<dbReference type="SUPFAM" id="SSF52172">
    <property type="entry name" value="CheY-like"/>
    <property type="match status" value="1"/>
</dbReference>
<dbReference type="CDD" id="cd00156">
    <property type="entry name" value="REC"/>
    <property type="match status" value="1"/>
</dbReference>
<dbReference type="InterPro" id="IPR001789">
    <property type="entry name" value="Sig_transdc_resp-reg_receiver"/>
</dbReference>
<evidence type="ECO:0000256" key="5">
    <source>
        <dbReference type="PROSITE-ProRule" id="PRU00169"/>
    </source>
</evidence>
<dbReference type="SUPFAM" id="SSF52540">
    <property type="entry name" value="P-loop containing nucleoside triphosphate hydrolases"/>
    <property type="match status" value="1"/>
</dbReference>
<keyword evidence="2" id="KW-0067">ATP-binding</keyword>
<organism evidence="8 9">
    <name type="scientific">Rhodopirellula halodulae</name>
    <dbReference type="NCBI Taxonomy" id="2894198"/>
    <lineage>
        <taxon>Bacteria</taxon>
        <taxon>Pseudomonadati</taxon>
        <taxon>Planctomycetota</taxon>
        <taxon>Planctomycetia</taxon>
        <taxon>Pirellulales</taxon>
        <taxon>Pirellulaceae</taxon>
        <taxon>Rhodopirellula</taxon>
    </lineage>
</organism>
<proteinExistence type="predicted"/>
<dbReference type="InterPro" id="IPR009057">
    <property type="entry name" value="Homeodomain-like_sf"/>
</dbReference>
<accession>A0ABS8NI55</accession>
<dbReference type="Gene3D" id="1.10.10.60">
    <property type="entry name" value="Homeodomain-like"/>
    <property type="match status" value="1"/>
</dbReference>
<dbReference type="InterPro" id="IPR002197">
    <property type="entry name" value="HTH_Fis"/>
</dbReference>
<dbReference type="InterPro" id="IPR011006">
    <property type="entry name" value="CheY-like_superfamily"/>
</dbReference>
<evidence type="ECO:0000256" key="1">
    <source>
        <dbReference type="ARBA" id="ARBA00022741"/>
    </source>
</evidence>
<evidence type="ECO:0000313" key="9">
    <source>
        <dbReference type="Proteomes" id="UP001430306"/>
    </source>
</evidence>
<comment type="caution">
    <text evidence="8">The sequence shown here is derived from an EMBL/GenBank/DDBJ whole genome shotgun (WGS) entry which is preliminary data.</text>
</comment>
<feature type="modified residue" description="4-aspartylphosphate" evidence="5">
    <location>
        <position position="54"/>
    </location>
</feature>
<reference evidence="8" key="1">
    <citation type="submission" date="2021-11" db="EMBL/GenBank/DDBJ databases">
        <title>Genome sequence.</title>
        <authorList>
            <person name="Sun Q."/>
        </authorList>
    </citation>
    <scope>NUCLEOTIDE SEQUENCE</scope>
    <source>
        <strain evidence="8">JC740</strain>
    </source>
</reference>
<dbReference type="SMART" id="SM00448">
    <property type="entry name" value="REC"/>
    <property type="match status" value="1"/>
</dbReference>
<evidence type="ECO:0000313" key="8">
    <source>
        <dbReference type="EMBL" id="MCC9643230.1"/>
    </source>
</evidence>
<dbReference type="Gene3D" id="1.10.8.60">
    <property type="match status" value="1"/>
</dbReference>
<keyword evidence="4" id="KW-0804">Transcription</keyword>
<dbReference type="PANTHER" id="PTHR32071:SF57">
    <property type="entry name" value="C4-DICARBOXYLATE TRANSPORT TRANSCRIPTIONAL REGULATORY PROTEIN DCTD"/>
    <property type="match status" value="1"/>
</dbReference>
<dbReference type="EMBL" id="JAJKFW010000023">
    <property type="protein sequence ID" value="MCC9643230.1"/>
    <property type="molecule type" value="Genomic_DNA"/>
</dbReference>
<feature type="domain" description="Response regulatory" evidence="7">
    <location>
        <begin position="5"/>
        <end position="120"/>
    </location>
</feature>
<dbReference type="Gene3D" id="3.40.50.300">
    <property type="entry name" value="P-loop containing nucleotide triphosphate hydrolases"/>
    <property type="match status" value="1"/>
</dbReference>